<dbReference type="InterPro" id="IPR002104">
    <property type="entry name" value="Integrase_catalytic"/>
</dbReference>
<dbReference type="PANTHER" id="PTHR30349:SF41">
    <property type="entry name" value="INTEGRASE_RECOMBINASE PROTEIN MJ0367-RELATED"/>
    <property type="match status" value="1"/>
</dbReference>
<comment type="caution">
    <text evidence="5">The sequence shown here is derived from an EMBL/GenBank/DDBJ whole genome shotgun (WGS) entry which is preliminary data.</text>
</comment>
<proteinExistence type="inferred from homology"/>
<dbReference type="RefSeq" id="WP_378280904.1">
    <property type="nucleotide sequence ID" value="NZ_JBHSON010000007.1"/>
</dbReference>
<evidence type="ECO:0000313" key="6">
    <source>
        <dbReference type="Proteomes" id="UP001596074"/>
    </source>
</evidence>
<keyword evidence="6" id="KW-1185">Reference proteome</keyword>
<dbReference type="InterPro" id="IPR011010">
    <property type="entry name" value="DNA_brk_join_enz"/>
</dbReference>
<dbReference type="PROSITE" id="PS51898">
    <property type="entry name" value="TYR_RECOMBINASE"/>
    <property type="match status" value="1"/>
</dbReference>
<keyword evidence="3" id="KW-0233">DNA recombination</keyword>
<dbReference type="Gene3D" id="1.10.443.10">
    <property type="entry name" value="Intergrase catalytic core"/>
    <property type="match status" value="1"/>
</dbReference>
<accession>A0ABW0ZWT2</accession>
<reference evidence="6" key="1">
    <citation type="journal article" date="2019" name="Int. J. Syst. Evol. Microbiol.">
        <title>The Global Catalogue of Microorganisms (GCM) 10K type strain sequencing project: providing services to taxonomists for standard genome sequencing and annotation.</title>
        <authorList>
            <consortium name="The Broad Institute Genomics Platform"/>
            <consortium name="The Broad Institute Genome Sequencing Center for Infectious Disease"/>
            <person name="Wu L."/>
            <person name="Ma J."/>
        </authorList>
    </citation>
    <scope>NUCLEOTIDE SEQUENCE [LARGE SCALE GENOMIC DNA]</scope>
    <source>
        <strain evidence="6">KCTC 42087</strain>
    </source>
</reference>
<dbReference type="Proteomes" id="UP001596074">
    <property type="component" value="Unassembled WGS sequence"/>
</dbReference>
<comment type="similarity">
    <text evidence="1">Belongs to the 'phage' integrase family.</text>
</comment>
<evidence type="ECO:0000256" key="2">
    <source>
        <dbReference type="ARBA" id="ARBA00023125"/>
    </source>
</evidence>
<evidence type="ECO:0000313" key="5">
    <source>
        <dbReference type="EMBL" id="MFC5745280.1"/>
    </source>
</evidence>
<dbReference type="InterPro" id="IPR050090">
    <property type="entry name" value="Tyrosine_recombinase_XerCD"/>
</dbReference>
<keyword evidence="2" id="KW-0238">DNA-binding</keyword>
<dbReference type="Pfam" id="PF00589">
    <property type="entry name" value="Phage_integrase"/>
    <property type="match status" value="1"/>
</dbReference>
<dbReference type="EMBL" id="JBHSON010000007">
    <property type="protein sequence ID" value="MFC5745280.1"/>
    <property type="molecule type" value="Genomic_DNA"/>
</dbReference>
<dbReference type="InterPro" id="IPR013762">
    <property type="entry name" value="Integrase-like_cat_sf"/>
</dbReference>
<feature type="domain" description="Tyr recombinase" evidence="4">
    <location>
        <begin position="307"/>
        <end position="530"/>
    </location>
</feature>
<protein>
    <submittedName>
        <fullName evidence="5">Tyrosine-type recombinase/integrase</fullName>
    </submittedName>
</protein>
<dbReference type="PANTHER" id="PTHR30349">
    <property type="entry name" value="PHAGE INTEGRASE-RELATED"/>
    <property type="match status" value="1"/>
</dbReference>
<evidence type="ECO:0000259" key="4">
    <source>
        <dbReference type="PROSITE" id="PS51898"/>
    </source>
</evidence>
<sequence length="680" mass="77879">MKLSSADLSGQDMAVFSLNTNARGFRLRFSLLPEPMDRELAWCCWRIIELGGRIPVSALQSLIRWLASTVEDHPAFRGSLMEQTPREWERVVAATYARRKGALPGKNWVLNTTTLLRRCYRLLWTAYDQRPWWRREQWSLEPDPRIPRRPHEPSQGQSLHFHTLEPEWLRVGVQWWFKVSLETGALTWTSLRSIRSGIGVFSTWLTAQGPTPPWLSEDPAGVRVLMLEFLGHVRTLKASTGPNRGKPLSDLRVNDIATNVEQFYLFMHDQRDSAARALDEPGWLQLGPQHAKLWRRGETRRTTVSPERREVIDDTAFSQIMANLHLIGAPFDEGGFADEQAMRIVMLVARTGRRVSEIRMLDRQPLLPLDRLSAPDEDDGEGFVAKLRYQQTKIDGAPDTMLVDAEIAAIIVEQQRWADEHLGPRWAPGVTPTYLFLAARMNRKADRHYPYERINALLNEFAQRLDIRDSTGRLVDFNRAHRFRHTKATSLLNAGVPLHVVQRYMGHLTPAMTMEYAETLAETHEREFLRYRKITADGRDLQVDPRDLYDMLELDKRTDRILPNGWCLLPPRQTCDKGNACLTCEKFTTDASFPPELKLQQQRTGQLIDERSQAFKARTGQEMSCDNVWLAGRLQEQDALGRIIVKIEQTRLADGTVQAVRGAGVAARTDAITREPEARS</sequence>
<dbReference type="SUPFAM" id="SSF56349">
    <property type="entry name" value="DNA breaking-rejoining enzymes"/>
    <property type="match status" value="1"/>
</dbReference>
<organism evidence="5 6">
    <name type="scientific">Actinomadura rugatobispora</name>
    <dbReference type="NCBI Taxonomy" id="1994"/>
    <lineage>
        <taxon>Bacteria</taxon>
        <taxon>Bacillati</taxon>
        <taxon>Actinomycetota</taxon>
        <taxon>Actinomycetes</taxon>
        <taxon>Streptosporangiales</taxon>
        <taxon>Thermomonosporaceae</taxon>
        <taxon>Actinomadura</taxon>
    </lineage>
</organism>
<evidence type="ECO:0000256" key="1">
    <source>
        <dbReference type="ARBA" id="ARBA00008857"/>
    </source>
</evidence>
<name>A0ABW0ZWT2_9ACTN</name>
<gene>
    <name evidence="5" type="ORF">ACFPZN_06645</name>
</gene>
<evidence type="ECO:0000256" key="3">
    <source>
        <dbReference type="ARBA" id="ARBA00023172"/>
    </source>
</evidence>